<evidence type="ECO:0000313" key="4">
    <source>
        <dbReference type="EMBL" id="CAG7816915.1"/>
    </source>
</evidence>
<dbReference type="EMBL" id="CAJVCH010381844">
    <property type="protein sequence ID" value="CAG7816915.1"/>
    <property type="molecule type" value="Genomic_DNA"/>
</dbReference>
<feature type="non-terminal residue" evidence="4">
    <location>
        <position position="1"/>
    </location>
</feature>
<dbReference type="OrthoDB" id="420380at2759"/>
<feature type="non-terminal residue" evidence="4">
    <location>
        <position position="192"/>
    </location>
</feature>
<comment type="caution">
    <text evidence="4">The sequence shown here is derived from an EMBL/GenBank/DDBJ whole genome shotgun (WGS) entry which is preliminary data.</text>
</comment>
<evidence type="ECO:0000256" key="3">
    <source>
        <dbReference type="ARBA" id="ARBA00023004"/>
    </source>
</evidence>
<organism evidence="4 5">
    <name type="scientific">Allacma fusca</name>
    <dbReference type="NCBI Taxonomy" id="39272"/>
    <lineage>
        <taxon>Eukaryota</taxon>
        <taxon>Metazoa</taxon>
        <taxon>Ecdysozoa</taxon>
        <taxon>Arthropoda</taxon>
        <taxon>Hexapoda</taxon>
        <taxon>Collembola</taxon>
        <taxon>Symphypleona</taxon>
        <taxon>Sminthuridae</taxon>
        <taxon>Allacma</taxon>
    </lineage>
</organism>
<name>A0A8J2KKZ2_9HEXA</name>
<dbReference type="GO" id="GO:0046872">
    <property type="term" value="F:metal ion binding"/>
    <property type="evidence" value="ECO:0007669"/>
    <property type="project" value="UniProtKB-KW"/>
</dbReference>
<dbReference type="GO" id="GO:0004656">
    <property type="term" value="F:procollagen-proline 4-dioxygenase activity"/>
    <property type="evidence" value="ECO:0007669"/>
    <property type="project" value="TreeGrafter"/>
</dbReference>
<dbReference type="PANTHER" id="PTHR10869">
    <property type="entry name" value="PROLYL 4-HYDROXYLASE ALPHA SUBUNIT"/>
    <property type="match status" value="1"/>
</dbReference>
<dbReference type="GO" id="GO:0005783">
    <property type="term" value="C:endoplasmic reticulum"/>
    <property type="evidence" value="ECO:0007669"/>
    <property type="project" value="TreeGrafter"/>
</dbReference>
<dbReference type="PANTHER" id="PTHR10869:SF246">
    <property type="entry name" value="TRANSMEMBRANE PROLYL 4-HYDROXYLASE"/>
    <property type="match status" value="1"/>
</dbReference>
<dbReference type="Proteomes" id="UP000708208">
    <property type="component" value="Unassembled WGS sequence"/>
</dbReference>
<sequence>LNDVGKGGRTAFDSLGVAAQPIVGSAVYWHNTLLDGVPDVATWHAACPVVVGEKLIMNKWISVKNQFLARKCSLKPHERFRIPVNNVYLPIPEVFKRDVEMKHIHPPPHENVLSKYSYETPQGLQALAKLEQISIYPFIKNVYHLYRNRTSELYREDFDVGNKDVKNYLDKFEETVIDITGLDGGQYWGGKG</sequence>
<dbReference type="AlphaFoldDB" id="A0A8J2KKZ2"/>
<dbReference type="InterPro" id="IPR045054">
    <property type="entry name" value="P4HA-like"/>
</dbReference>
<accession>A0A8J2KKZ2</accession>
<dbReference type="GO" id="GO:0031418">
    <property type="term" value="F:L-ascorbic acid binding"/>
    <property type="evidence" value="ECO:0007669"/>
    <property type="project" value="UniProtKB-KW"/>
</dbReference>
<keyword evidence="2" id="KW-0847">Vitamin C</keyword>
<keyword evidence="5" id="KW-1185">Reference proteome</keyword>
<evidence type="ECO:0000256" key="2">
    <source>
        <dbReference type="ARBA" id="ARBA00022896"/>
    </source>
</evidence>
<protein>
    <recommendedName>
        <fullName evidence="6">Prolyl 4-hydroxylase alpha subunit</fullName>
    </recommendedName>
</protein>
<evidence type="ECO:0000313" key="5">
    <source>
        <dbReference type="Proteomes" id="UP000708208"/>
    </source>
</evidence>
<reference evidence="4" key="1">
    <citation type="submission" date="2021-06" db="EMBL/GenBank/DDBJ databases">
        <authorList>
            <person name="Hodson N. C."/>
            <person name="Mongue J. A."/>
            <person name="Jaron S. K."/>
        </authorList>
    </citation>
    <scope>NUCLEOTIDE SEQUENCE</scope>
</reference>
<keyword evidence="1" id="KW-0479">Metal-binding</keyword>
<keyword evidence="3" id="KW-0408">Iron</keyword>
<proteinExistence type="predicted"/>
<evidence type="ECO:0000256" key="1">
    <source>
        <dbReference type="ARBA" id="ARBA00022723"/>
    </source>
</evidence>
<gene>
    <name evidence="4" type="ORF">AFUS01_LOCUS27509</name>
</gene>
<evidence type="ECO:0008006" key="6">
    <source>
        <dbReference type="Google" id="ProtNLM"/>
    </source>
</evidence>